<dbReference type="GO" id="GO:0006749">
    <property type="term" value="P:glutathione metabolic process"/>
    <property type="evidence" value="ECO:0007669"/>
    <property type="project" value="TreeGrafter"/>
</dbReference>
<evidence type="ECO:0000313" key="2">
    <source>
        <dbReference type="EMBL" id="KAF6020894.1"/>
    </source>
</evidence>
<dbReference type="PANTHER" id="PTHR11571:SF150">
    <property type="entry name" value="GLUTATHIONE S-TRANSFERASE"/>
    <property type="match status" value="1"/>
</dbReference>
<comment type="caution">
    <text evidence="2">The sequence shown here is derived from an EMBL/GenBank/DDBJ whole genome shotgun (WGS) entry which is preliminary data.</text>
</comment>
<accession>A0A7J7J5A2</accession>
<protein>
    <recommendedName>
        <fullName evidence="1">GST N-terminal domain-containing protein</fullName>
    </recommendedName>
</protein>
<sequence length="163" mass="18655">MLTEPRMTNIVMATVWLQSLLCHCNTVEDDIAKFQTSHDCWLPFNASHSTFTLLRASSIFIVVVKMAEMKLTYFNGRGRAELTRLLFTQAKRSFTDCRVEGEEWTKLKPCLFGSSNLEAAVCDMMIESVNDILLICVDRMFKAKTEEEKVKLAMTVIDRACRL</sequence>
<dbReference type="InterPro" id="IPR036249">
    <property type="entry name" value="Thioredoxin-like_sf"/>
</dbReference>
<dbReference type="InterPro" id="IPR050213">
    <property type="entry name" value="GST_superfamily"/>
</dbReference>
<organism evidence="2 3">
    <name type="scientific">Bugula neritina</name>
    <name type="common">Brown bryozoan</name>
    <name type="synonym">Sertularia neritina</name>
    <dbReference type="NCBI Taxonomy" id="10212"/>
    <lineage>
        <taxon>Eukaryota</taxon>
        <taxon>Metazoa</taxon>
        <taxon>Spiralia</taxon>
        <taxon>Lophotrochozoa</taxon>
        <taxon>Bryozoa</taxon>
        <taxon>Gymnolaemata</taxon>
        <taxon>Cheilostomatida</taxon>
        <taxon>Flustrina</taxon>
        <taxon>Buguloidea</taxon>
        <taxon>Bugulidae</taxon>
        <taxon>Bugula</taxon>
    </lineage>
</organism>
<dbReference type="GO" id="GO:0004364">
    <property type="term" value="F:glutathione transferase activity"/>
    <property type="evidence" value="ECO:0007669"/>
    <property type="project" value="TreeGrafter"/>
</dbReference>
<reference evidence="2" key="1">
    <citation type="submission" date="2020-06" db="EMBL/GenBank/DDBJ databases">
        <title>Draft genome of Bugula neritina, a colonial animal packing powerful symbionts and potential medicines.</title>
        <authorList>
            <person name="Rayko M."/>
        </authorList>
    </citation>
    <scope>NUCLEOTIDE SEQUENCE [LARGE SCALE GENOMIC DNA]</scope>
    <source>
        <strain evidence="2">Kwan_BN1</strain>
    </source>
</reference>
<keyword evidence="3" id="KW-1185">Reference proteome</keyword>
<dbReference type="AlphaFoldDB" id="A0A7J7J5A2"/>
<dbReference type="PANTHER" id="PTHR11571">
    <property type="entry name" value="GLUTATHIONE S-TRANSFERASE"/>
    <property type="match status" value="1"/>
</dbReference>
<dbReference type="Proteomes" id="UP000593567">
    <property type="component" value="Unassembled WGS sequence"/>
</dbReference>
<dbReference type="Gene3D" id="1.20.1050.130">
    <property type="match status" value="1"/>
</dbReference>
<evidence type="ECO:0000259" key="1">
    <source>
        <dbReference type="PROSITE" id="PS50404"/>
    </source>
</evidence>
<dbReference type="SUPFAM" id="SSF52833">
    <property type="entry name" value="Thioredoxin-like"/>
    <property type="match status" value="1"/>
</dbReference>
<feature type="domain" description="GST N-terminal" evidence="1">
    <location>
        <begin position="67"/>
        <end position="145"/>
    </location>
</feature>
<proteinExistence type="predicted"/>
<dbReference type="OrthoDB" id="414243at2759"/>
<gene>
    <name evidence="2" type="ORF">EB796_020809</name>
</gene>
<dbReference type="InterPro" id="IPR004045">
    <property type="entry name" value="Glutathione_S-Trfase_N"/>
</dbReference>
<name>A0A7J7J5A2_BUGNE</name>
<dbReference type="EMBL" id="VXIV02003141">
    <property type="protein sequence ID" value="KAF6020894.1"/>
    <property type="molecule type" value="Genomic_DNA"/>
</dbReference>
<dbReference type="PROSITE" id="PS50404">
    <property type="entry name" value="GST_NTER"/>
    <property type="match status" value="1"/>
</dbReference>
<evidence type="ECO:0000313" key="3">
    <source>
        <dbReference type="Proteomes" id="UP000593567"/>
    </source>
</evidence>